<keyword evidence="1" id="KW-0547">Nucleotide-binding</keyword>
<dbReference type="STRING" id="126793.A5K1H2"/>
<evidence type="ECO:0000256" key="5">
    <source>
        <dbReference type="SAM" id="MobiDB-lite"/>
    </source>
</evidence>
<keyword evidence="4" id="KW-0238">DNA-binding</keyword>
<evidence type="ECO:0000256" key="1">
    <source>
        <dbReference type="ARBA" id="ARBA00022741"/>
    </source>
</evidence>
<feature type="region of interest" description="Disordered" evidence="5">
    <location>
        <begin position="430"/>
        <end position="475"/>
    </location>
</feature>
<name>A5K1H2_PLAVS</name>
<accession>A5K1H2</accession>
<dbReference type="GO" id="GO:0030983">
    <property type="term" value="F:mismatched DNA binding"/>
    <property type="evidence" value="ECO:0007669"/>
    <property type="project" value="InterPro"/>
</dbReference>
<evidence type="ECO:0000259" key="6">
    <source>
        <dbReference type="SMART" id="SM00534"/>
    </source>
</evidence>
<dbReference type="Gene3D" id="3.40.1170.10">
    <property type="entry name" value="DNA repair protein MutS, domain I"/>
    <property type="match status" value="1"/>
</dbReference>
<dbReference type="GO" id="GO:0005524">
    <property type="term" value="F:ATP binding"/>
    <property type="evidence" value="ECO:0007669"/>
    <property type="project" value="UniProtKB-KW"/>
</dbReference>
<feature type="compositionally biased region" description="Low complexity" evidence="5">
    <location>
        <begin position="464"/>
        <end position="475"/>
    </location>
</feature>
<dbReference type="SUPFAM" id="SSF55271">
    <property type="entry name" value="DNA repair protein MutS, domain I"/>
    <property type="match status" value="1"/>
</dbReference>
<sequence>MCLRKRLLFNCLGRGKMVLLVNVKRRSATRVSNCYLNGLVYTREEDIYRINQVGRAAGKPSVGEAASRSVDGSADVATVGSTDVSNEASIISNSLLDSPADERSGAEGGNNCTMPRTQFEPSDYELQMYKNKWNIPIYWVKKLERLKNINAINCVEHLKDDNLLYFDNYKNKGLLKFLNEEKKKHSNCIILVRVGDFYETYGLDCIFLIEFLNIKKMSNKLSCGFIKTSINKALHILTSNNLNICVYEEMNEKSLKMKRRYLSQIVTPEFPIYLNNIQYCQGESNNMVESADKGSNLFFQSYDLEDHFVVKEIVCIYIESKNVFSLCKINLSLKTISIFDHISFDVLNVYLKNTHFLKAYIHQHQNSSFTSKITQLFRVENYYLFSNFPSSLRFHLFVLDKLKRQINVGGLFRLIRNKSVFRVGGVSGSGSAVRGDNGSGSGVRSDSGSTVRGDSNLGDDSYARSDGGPSAADSSARTYYSYCTPLNIFTSYNMGVYKQSHCYENRSSYLFYNIVDVDNRDSNSINISESMEFFKNIFLFYPPFEVTKHIRYINEYIQRNQQNLIIPNVRPFRNSIIVTLLSNLKADHATLRKIYTNVQAVHKCMDRFEYPLLTSIFRVMNHQNSFNLNVVKFYHLLKSIENILAANLEFHPSTFSYRSELPAFNEFVFYHESEVHNLVNENLLSQQNEEVAAARGDLFEAVLGDYADADANADGGAGDGAGDGHTGEGKKYNLEGLQKSIKVDNTNDVIGVKRKKKNCQSAHFFHPLNKKSDVMKNVYVTEHVQRRVRSYLSAIDRKRRRINDIIRGVNVQLSSSVHILSFASNFLQIVQALYNHTINSIKRKWSLPICKHLAVTYAQRTFDNMEEKLHYMQRCLYDEEENTSGGNTPGGRSDPLGHPDGRSDPLGHPDGRSDPSDHPHGRSDPVGHPDGEPFIQLSEEEEKQISQNVDPDSVGEVKKIYKKKNYMNDNLTYILGAKPYNMSKDNLVKYDIFLKKKKFILLTGKNMSGKTTLSFTLLCILFLANLGMYAPCEEKSIVSKFREFYSLKNVNYQEQIENMSLFREQTYYINSIIEEIKENCPFSRQSSRDGEIFILFDEPCIATTPVDNAVIISALSDYLQNYCGIIITHNYDLLRKICLNENVVFKKINERINYLATQTYEQRATLENGVCKNSEALETCRHTKVDGKLLDLLTFYQQKYKLIHNLSDALYYKFVEYVKGKEGRGGKERMNDFFEHCLNGPSEEGRTHRGDASGGEKAMDTLEGGRWKNVTHCLEFLRRGDPEGGAAKRGDNSNVRGEEPHVGGFPNCSDDQNLGSGTLDAEVVREQIRQMQEKELTVAMEQIEEAVKRKVFKIAMNEDVPIFFKNKSVVYILCIFAKEKKKPYFYIGISDNISERLKCHTRNLLNNKNLLKNEKKNSILNYKFDMDSFYTLLFHVENKMFASKYERELSDLLKGGYDILSK</sequence>
<dbReference type="InterPro" id="IPR016151">
    <property type="entry name" value="DNA_mismatch_repair_MutS_N"/>
</dbReference>
<keyword evidence="8" id="KW-1185">Reference proteome</keyword>
<dbReference type="Pfam" id="PF01624">
    <property type="entry name" value="MutS_I"/>
    <property type="match status" value="1"/>
</dbReference>
<evidence type="ECO:0000313" key="8">
    <source>
        <dbReference type="Proteomes" id="UP000008333"/>
    </source>
</evidence>
<keyword evidence="2" id="KW-0227">DNA damage</keyword>
<comment type="caution">
    <text evidence="7">The sequence shown here is derived from an EMBL/GenBank/DDBJ whole genome shotgun (WGS) entry which is preliminary data.</text>
</comment>
<feature type="compositionally biased region" description="Low complexity" evidence="5">
    <location>
        <begin position="430"/>
        <end position="453"/>
    </location>
</feature>
<feature type="region of interest" description="Disordered" evidence="5">
    <location>
        <begin position="1241"/>
        <end position="1260"/>
    </location>
</feature>
<gene>
    <name evidence="7" type="ORF">PVX_086165</name>
</gene>
<protein>
    <recommendedName>
        <fullName evidence="6">DNA mismatch repair proteins mutS family domain-containing protein</fullName>
    </recommendedName>
</protein>
<dbReference type="PANTHER" id="PTHR48448">
    <property type="entry name" value="MUTL PROTEIN ISOFORM 1"/>
    <property type="match status" value="1"/>
</dbReference>
<dbReference type="EMBL" id="AAKM01000002">
    <property type="protein sequence ID" value="EDL47169.1"/>
    <property type="molecule type" value="Genomic_DNA"/>
</dbReference>
<dbReference type="InterPro" id="IPR027417">
    <property type="entry name" value="P-loop_NTPase"/>
</dbReference>
<dbReference type="Gene3D" id="3.40.50.300">
    <property type="entry name" value="P-loop containing nucleotide triphosphate hydrolases"/>
    <property type="match status" value="1"/>
</dbReference>
<evidence type="ECO:0000256" key="2">
    <source>
        <dbReference type="ARBA" id="ARBA00022763"/>
    </source>
</evidence>
<dbReference type="InterPro" id="IPR053276">
    <property type="entry name" value="MtDNA_mismatch_repair_MutS"/>
</dbReference>
<dbReference type="InterPro" id="IPR007695">
    <property type="entry name" value="DNA_mismatch_repair_MutS-lik_N"/>
</dbReference>
<reference evidence="7 8" key="1">
    <citation type="journal article" date="2008" name="Nature">
        <title>Comparative genomics of the neglected human malaria parasite Plasmodium vivax.</title>
        <authorList>
            <person name="Carlton J.M."/>
            <person name="Adams J.H."/>
            <person name="Silva J.C."/>
            <person name="Bidwell S.L."/>
            <person name="Lorenzi H."/>
            <person name="Caler E."/>
            <person name="Crabtree J."/>
            <person name="Angiuoli S.V."/>
            <person name="Merino E.F."/>
            <person name="Amedeo P."/>
            <person name="Cheng Q."/>
            <person name="Coulson R.M."/>
            <person name="Crabb B.S."/>
            <person name="Del Portillo H.A."/>
            <person name="Essien K."/>
            <person name="Feldblyum T.V."/>
            <person name="Fernandez-Becerra C."/>
            <person name="Gilson P.R."/>
            <person name="Gueye A.H."/>
            <person name="Guo X."/>
            <person name="Kang'a S."/>
            <person name="Kooij T.W."/>
            <person name="Korsinczky M."/>
            <person name="Meyer E.V."/>
            <person name="Nene V."/>
            <person name="Paulsen I."/>
            <person name="White O."/>
            <person name="Ralph S.A."/>
            <person name="Ren Q."/>
            <person name="Sargeant T.J."/>
            <person name="Salzberg S.L."/>
            <person name="Stoeckert C.J."/>
            <person name="Sullivan S.A."/>
            <person name="Yamamoto M.M."/>
            <person name="Hoffman S.L."/>
            <person name="Wortman J.R."/>
            <person name="Gardner M.J."/>
            <person name="Galinski M.R."/>
            <person name="Barnwell J.W."/>
            <person name="Fraser-Liggett C.M."/>
        </authorList>
    </citation>
    <scope>NUCLEOTIDE SEQUENCE [LARGE SCALE GENOMIC DNA]</scope>
    <source>
        <strain evidence="7 8">Salvador I</strain>
    </source>
</reference>
<evidence type="ECO:0000256" key="4">
    <source>
        <dbReference type="ARBA" id="ARBA00023125"/>
    </source>
</evidence>
<feature type="compositionally biased region" description="Basic and acidic residues" evidence="5">
    <location>
        <begin position="895"/>
        <end position="931"/>
    </location>
</feature>
<proteinExistence type="predicted"/>
<dbReference type="SMART" id="SM00534">
    <property type="entry name" value="MUTSac"/>
    <property type="match status" value="1"/>
</dbReference>
<dbReference type="Proteomes" id="UP000008333">
    <property type="component" value="Unassembled WGS sequence"/>
</dbReference>
<evidence type="ECO:0000256" key="3">
    <source>
        <dbReference type="ARBA" id="ARBA00022840"/>
    </source>
</evidence>
<organism evidence="7 8">
    <name type="scientific">Plasmodium vivax (strain Salvador I)</name>
    <dbReference type="NCBI Taxonomy" id="126793"/>
    <lineage>
        <taxon>Eukaryota</taxon>
        <taxon>Sar</taxon>
        <taxon>Alveolata</taxon>
        <taxon>Apicomplexa</taxon>
        <taxon>Aconoidasida</taxon>
        <taxon>Haemosporida</taxon>
        <taxon>Plasmodiidae</taxon>
        <taxon>Plasmodium</taxon>
        <taxon>Plasmodium (Plasmodium)</taxon>
    </lineage>
</organism>
<feature type="region of interest" description="Disordered" evidence="5">
    <location>
        <begin position="880"/>
        <end position="933"/>
    </location>
</feature>
<dbReference type="GO" id="GO:0006298">
    <property type="term" value="P:mismatch repair"/>
    <property type="evidence" value="ECO:0007669"/>
    <property type="project" value="InterPro"/>
</dbReference>
<dbReference type="KEGG" id="pvx:PVX_086165"/>
<feature type="domain" description="DNA mismatch repair proteins mutS family" evidence="6">
    <location>
        <begin position="997"/>
        <end position="1197"/>
    </location>
</feature>
<dbReference type="SUPFAM" id="SSF52540">
    <property type="entry name" value="P-loop containing nucleoside triphosphate hydrolases"/>
    <property type="match status" value="1"/>
</dbReference>
<dbReference type="GeneID" id="5476204"/>
<feature type="compositionally biased region" description="Basic and acidic residues" evidence="5">
    <location>
        <begin position="1281"/>
        <end position="1301"/>
    </location>
</feature>
<dbReference type="InParanoid" id="A5K1H2"/>
<feature type="region of interest" description="Disordered" evidence="5">
    <location>
        <begin position="1281"/>
        <end position="1310"/>
    </location>
</feature>
<dbReference type="OMA" id="LETCRHT"/>
<dbReference type="RefSeq" id="XP_001616896.1">
    <property type="nucleotide sequence ID" value="XM_001616846.1"/>
</dbReference>
<dbReference type="PANTHER" id="PTHR48448:SF1">
    <property type="entry name" value="MUTL PROTEIN ISOFORM 1"/>
    <property type="match status" value="1"/>
</dbReference>
<keyword evidence="3" id="KW-0067">ATP-binding</keyword>
<dbReference type="InterPro" id="IPR000432">
    <property type="entry name" value="DNA_mismatch_repair_MutS_C"/>
</dbReference>
<evidence type="ECO:0000313" key="7">
    <source>
        <dbReference type="EMBL" id="EDL47169.1"/>
    </source>
</evidence>